<comment type="caution">
    <text evidence="2">The sequence shown here is derived from an EMBL/GenBank/DDBJ whole genome shotgun (WGS) entry which is preliminary data.</text>
</comment>
<reference evidence="2 3" key="1">
    <citation type="submission" date="2024-09" db="EMBL/GenBank/DDBJ databases">
        <title>Chromosome-scale assembly of Riccia fluitans.</title>
        <authorList>
            <person name="Paukszto L."/>
            <person name="Sawicki J."/>
            <person name="Karawczyk K."/>
            <person name="Piernik-Szablinska J."/>
            <person name="Szczecinska M."/>
            <person name="Mazdziarz M."/>
        </authorList>
    </citation>
    <scope>NUCLEOTIDE SEQUENCE [LARGE SCALE GENOMIC DNA]</scope>
    <source>
        <strain evidence="2">Rf_01</strain>
        <tissue evidence="2">Aerial parts of the thallus</tissue>
    </source>
</reference>
<proteinExistence type="predicted"/>
<dbReference type="AlphaFoldDB" id="A0ABD1YG97"/>
<feature type="region of interest" description="Disordered" evidence="1">
    <location>
        <begin position="1"/>
        <end position="105"/>
    </location>
</feature>
<keyword evidence="3" id="KW-1185">Reference proteome</keyword>
<dbReference type="EMBL" id="JBHFFA010000004">
    <property type="protein sequence ID" value="KAL2629685.1"/>
    <property type="molecule type" value="Genomic_DNA"/>
</dbReference>
<evidence type="ECO:0000256" key="1">
    <source>
        <dbReference type="SAM" id="MobiDB-lite"/>
    </source>
</evidence>
<dbReference type="Proteomes" id="UP001605036">
    <property type="component" value="Unassembled WGS sequence"/>
</dbReference>
<protein>
    <submittedName>
        <fullName evidence="2">Uncharacterized protein</fullName>
    </submittedName>
</protein>
<feature type="compositionally biased region" description="Polar residues" evidence="1">
    <location>
        <begin position="63"/>
        <end position="77"/>
    </location>
</feature>
<sequence length="137" mass="15740">MSDPFPPSGLSFSEMLLNEDEHEHGGMDPPDPAPQSPRRRQFPANEPDIPIDRTTTPPRSSPQQVNFDSRGSESVTSPRKKACSQPGIQAKPNKRRKSTENEEMTKTMKEFVGIYKESFEERKILEREKMELMKEMF</sequence>
<evidence type="ECO:0000313" key="2">
    <source>
        <dbReference type="EMBL" id="KAL2629685.1"/>
    </source>
</evidence>
<name>A0ABD1YG97_9MARC</name>
<accession>A0ABD1YG97</accession>
<feature type="compositionally biased region" description="Low complexity" evidence="1">
    <location>
        <begin position="52"/>
        <end position="62"/>
    </location>
</feature>
<gene>
    <name evidence="2" type="ORF">R1flu_014371</name>
</gene>
<evidence type="ECO:0000313" key="3">
    <source>
        <dbReference type="Proteomes" id="UP001605036"/>
    </source>
</evidence>
<organism evidence="2 3">
    <name type="scientific">Riccia fluitans</name>
    <dbReference type="NCBI Taxonomy" id="41844"/>
    <lineage>
        <taxon>Eukaryota</taxon>
        <taxon>Viridiplantae</taxon>
        <taxon>Streptophyta</taxon>
        <taxon>Embryophyta</taxon>
        <taxon>Marchantiophyta</taxon>
        <taxon>Marchantiopsida</taxon>
        <taxon>Marchantiidae</taxon>
        <taxon>Marchantiales</taxon>
        <taxon>Ricciaceae</taxon>
        <taxon>Riccia</taxon>
    </lineage>
</organism>